<evidence type="ECO:0000256" key="1">
    <source>
        <dbReference type="SAM" id="Phobius"/>
    </source>
</evidence>
<sequence>MAEATTATTTSNFFVQAGTDFIVQFNQFSLTQDKIMSSRLAIFAFVVTVLLGFIQVKYQGKDHSPFETHPKTIFVAISCLLVYFLSCDAKLKLGPSKISAYYACFLEINMAFSGPLLLASLSSFLFPESLCPLIFSLSIFFSICEISQSQARRVLQWLRAAILDKFSYRIHQQGRRRGGLISVKLPWLPEHAYIDQAIILPPV</sequence>
<dbReference type="EMBL" id="JBJUIK010000016">
    <property type="protein sequence ID" value="KAL3499630.1"/>
    <property type="molecule type" value="Genomic_DNA"/>
</dbReference>
<feature type="transmembrane region" description="Helical" evidence="1">
    <location>
        <begin position="70"/>
        <end position="87"/>
    </location>
</feature>
<proteinExistence type="predicted"/>
<organism evidence="2 3">
    <name type="scientific">Cinchona calisaya</name>
    <dbReference type="NCBI Taxonomy" id="153742"/>
    <lineage>
        <taxon>Eukaryota</taxon>
        <taxon>Viridiplantae</taxon>
        <taxon>Streptophyta</taxon>
        <taxon>Embryophyta</taxon>
        <taxon>Tracheophyta</taxon>
        <taxon>Spermatophyta</taxon>
        <taxon>Magnoliopsida</taxon>
        <taxon>eudicotyledons</taxon>
        <taxon>Gunneridae</taxon>
        <taxon>Pentapetalae</taxon>
        <taxon>asterids</taxon>
        <taxon>lamiids</taxon>
        <taxon>Gentianales</taxon>
        <taxon>Rubiaceae</taxon>
        <taxon>Cinchonoideae</taxon>
        <taxon>Cinchoneae</taxon>
        <taxon>Cinchona</taxon>
    </lineage>
</organism>
<gene>
    <name evidence="2" type="ORF">ACH5RR_038723</name>
</gene>
<feature type="transmembrane region" description="Helical" evidence="1">
    <location>
        <begin position="40"/>
        <end position="58"/>
    </location>
</feature>
<dbReference type="InterPro" id="IPR053258">
    <property type="entry name" value="Ca-permeable_cation_channel"/>
</dbReference>
<accession>A0ABD2Y1I6</accession>
<protein>
    <submittedName>
        <fullName evidence="2">Uncharacterized protein</fullName>
    </submittedName>
</protein>
<feature type="transmembrane region" description="Helical" evidence="1">
    <location>
        <begin position="124"/>
        <end position="143"/>
    </location>
</feature>
<keyword evidence="1" id="KW-0812">Transmembrane</keyword>
<keyword evidence="3" id="KW-1185">Reference proteome</keyword>
<dbReference type="PANTHER" id="PTHR34115:SF5">
    <property type="entry name" value="PROTEIN, PUTATIVE-RELATED"/>
    <property type="match status" value="1"/>
</dbReference>
<reference evidence="2 3" key="1">
    <citation type="submission" date="2024-11" db="EMBL/GenBank/DDBJ databases">
        <title>A near-complete genome assembly of Cinchona calisaya.</title>
        <authorList>
            <person name="Lian D.C."/>
            <person name="Zhao X.W."/>
            <person name="Wei L."/>
        </authorList>
    </citation>
    <scope>NUCLEOTIDE SEQUENCE [LARGE SCALE GENOMIC DNA]</scope>
    <source>
        <tissue evidence="2">Nenye</tissue>
    </source>
</reference>
<comment type="caution">
    <text evidence="2">The sequence shown here is derived from an EMBL/GenBank/DDBJ whole genome shotgun (WGS) entry which is preliminary data.</text>
</comment>
<evidence type="ECO:0000313" key="2">
    <source>
        <dbReference type="EMBL" id="KAL3499630.1"/>
    </source>
</evidence>
<feature type="transmembrane region" description="Helical" evidence="1">
    <location>
        <begin position="99"/>
        <end position="118"/>
    </location>
</feature>
<dbReference type="PANTHER" id="PTHR34115">
    <property type="entry name" value="PROTEIN, PUTATIVE-RELATED"/>
    <property type="match status" value="1"/>
</dbReference>
<keyword evidence="1" id="KW-1133">Transmembrane helix</keyword>
<name>A0ABD2Y1I6_9GENT</name>
<keyword evidence="1" id="KW-0472">Membrane</keyword>
<evidence type="ECO:0000313" key="3">
    <source>
        <dbReference type="Proteomes" id="UP001630127"/>
    </source>
</evidence>
<dbReference type="AlphaFoldDB" id="A0ABD2Y1I6"/>
<dbReference type="Proteomes" id="UP001630127">
    <property type="component" value="Unassembled WGS sequence"/>
</dbReference>